<evidence type="ECO:0000256" key="6">
    <source>
        <dbReference type="ARBA" id="ARBA00023002"/>
    </source>
</evidence>
<evidence type="ECO:0000313" key="9">
    <source>
        <dbReference type="Proteomes" id="UP001229421"/>
    </source>
</evidence>
<dbReference type="CDD" id="cd07363">
    <property type="entry name" value="45_DOPA_Dioxygenase"/>
    <property type="match status" value="1"/>
</dbReference>
<dbReference type="PANTHER" id="PTHR30096:SF0">
    <property type="entry name" value="4,5-DOPA DIOXYGENASE EXTRADIOL-LIKE PROTEIN"/>
    <property type="match status" value="1"/>
</dbReference>
<name>A0AAD8LCV4_TARER</name>
<reference evidence="8" key="1">
    <citation type="journal article" date="2023" name="bioRxiv">
        <title>Improved chromosome-level genome assembly for marigold (Tagetes erecta).</title>
        <authorList>
            <person name="Jiang F."/>
            <person name="Yuan L."/>
            <person name="Wang S."/>
            <person name="Wang H."/>
            <person name="Xu D."/>
            <person name="Wang A."/>
            <person name="Fan W."/>
        </authorList>
    </citation>
    <scope>NUCLEOTIDE SEQUENCE</scope>
    <source>
        <strain evidence="8">WSJ</strain>
        <tissue evidence="8">Leaf</tissue>
    </source>
</reference>
<evidence type="ECO:0000256" key="4">
    <source>
        <dbReference type="ARBA" id="ARBA00022833"/>
    </source>
</evidence>
<comment type="caution">
    <text evidence="8">The sequence shown here is derived from an EMBL/GenBank/DDBJ whole genome shotgun (WGS) entry which is preliminary data.</text>
</comment>
<accession>A0AAD8LCV4</accession>
<dbReference type="InterPro" id="IPR014436">
    <property type="entry name" value="Extradiol_dOase_DODA"/>
</dbReference>
<comment type="similarity">
    <text evidence="2">Belongs to the DODA-type extradiol aromatic ring-opening dioxygenase family.</text>
</comment>
<dbReference type="PANTHER" id="PTHR30096">
    <property type="entry name" value="4,5-DOPA DIOXYGENASE EXTRADIOL-LIKE PROTEIN"/>
    <property type="match status" value="1"/>
</dbReference>
<keyword evidence="6" id="KW-0560">Oxidoreductase</keyword>
<evidence type="ECO:0000256" key="1">
    <source>
        <dbReference type="ARBA" id="ARBA00001947"/>
    </source>
</evidence>
<keyword evidence="4" id="KW-0862">Zinc</keyword>
<proteinExistence type="inferred from homology"/>
<dbReference type="SUPFAM" id="SSF53213">
    <property type="entry name" value="LigB-like"/>
    <property type="match status" value="1"/>
</dbReference>
<dbReference type="Proteomes" id="UP001229421">
    <property type="component" value="Unassembled WGS sequence"/>
</dbReference>
<organism evidence="8 9">
    <name type="scientific">Tagetes erecta</name>
    <name type="common">African marigold</name>
    <dbReference type="NCBI Taxonomy" id="13708"/>
    <lineage>
        <taxon>Eukaryota</taxon>
        <taxon>Viridiplantae</taxon>
        <taxon>Streptophyta</taxon>
        <taxon>Embryophyta</taxon>
        <taxon>Tracheophyta</taxon>
        <taxon>Spermatophyta</taxon>
        <taxon>Magnoliopsida</taxon>
        <taxon>eudicotyledons</taxon>
        <taxon>Gunneridae</taxon>
        <taxon>Pentapetalae</taxon>
        <taxon>asterids</taxon>
        <taxon>campanulids</taxon>
        <taxon>Asterales</taxon>
        <taxon>Asteraceae</taxon>
        <taxon>Asteroideae</taxon>
        <taxon>Heliantheae alliance</taxon>
        <taxon>Tageteae</taxon>
        <taxon>Tagetes</taxon>
    </lineage>
</organism>
<evidence type="ECO:0000256" key="5">
    <source>
        <dbReference type="ARBA" id="ARBA00022964"/>
    </source>
</evidence>
<evidence type="ECO:0000313" key="8">
    <source>
        <dbReference type="EMBL" id="KAK1440084.1"/>
    </source>
</evidence>
<evidence type="ECO:0000256" key="2">
    <source>
        <dbReference type="ARBA" id="ARBA00007581"/>
    </source>
</evidence>
<dbReference type="GO" id="GO:0016702">
    <property type="term" value="F:oxidoreductase activity, acting on single donors with incorporation of molecular oxygen, incorporation of two atoms of oxygen"/>
    <property type="evidence" value="ECO:0007669"/>
    <property type="project" value="UniProtKB-ARBA"/>
</dbReference>
<dbReference type="GO" id="GO:0008270">
    <property type="term" value="F:zinc ion binding"/>
    <property type="evidence" value="ECO:0007669"/>
    <property type="project" value="InterPro"/>
</dbReference>
<dbReference type="Gene3D" id="3.40.830.10">
    <property type="entry name" value="LigB-like"/>
    <property type="match status" value="1"/>
</dbReference>
<dbReference type="Pfam" id="PF02900">
    <property type="entry name" value="LigB"/>
    <property type="match status" value="1"/>
</dbReference>
<feature type="domain" description="Extradiol ring-cleavage dioxygenase class III enzyme subunit B" evidence="7">
    <location>
        <begin position="6"/>
        <end position="264"/>
    </location>
</feature>
<keyword evidence="5" id="KW-0223">Dioxygenase</keyword>
<sequence length="268" mass="30226">MKIEETFYISHGPPSLFIEESCIHLKHFLETFQQKVYPHRPSSILIISGHWETSYPTVNAISGEPSDTIYDFDGFPEFLYRLKYPVPGAPILAKRVRELLMSSGFERVDEDKKRGLDHGAWAPLMLMYPDANIPVCQLSIQTDKDATHHYNMGKALAPLKDEGVLIVGSGGTTHNLELMVPNTNYAEPWAQEFDVWLKEALTDGRFEDVNNYKEKGPHAILAHPSPDHFYPLHVAMGAGGVNSKAQLIHDSWGWASFSYASYKFTNAM</sequence>
<comment type="cofactor">
    <cofactor evidence="1">
        <name>Zn(2+)</name>
        <dbReference type="ChEBI" id="CHEBI:29105"/>
    </cofactor>
</comment>
<dbReference type="PIRSF" id="PIRSF006157">
    <property type="entry name" value="Doxgns_DODA"/>
    <property type="match status" value="1"/>
</dbReference>
<keyword evidence="9" id="KW-1185">Reference proteome</keyword>
<dbReference type="GO" id="GO:0008198">
    <property type="term" value="F:ferrous iron binding"/>
    <property type="evidence" value="ECO:0007669"/>
    <property type="project" value="InterPro"/>
</dbReference>
<evidence type="ECO:0000259" key="7">
    <source>
        <dbReference type="Pfam" id="PF02900"/>
    </source>
</evidence>
<dbReference type="InterPro" id="IPR004183">
    <property type="entry name" value="Xdiol_dOase_suB"/>
</dbReference>
<dbReference type="EMBL" id="JAUHHV010000001">
    <property type="protein sequence ID" value="KAK1440084.1"/>
    <property type="molecule type" value="Genomic_DNA"/>
</dbReference>
<protein>
    <recommendedName>
        <fullName evidence="7">Extradiol ring-cleavage dioxygenase class III enzyme subunit B domain-containing protein</fullName>
    </recommendedName>
</protein>
<dbReference type="AlphaFoldDB" id="A0AAD8LCV4"/>
<evidence type="ECO:0000256" key="3">
    <source>
        <dbReference type="ARBA" id="ARBA00022723"/>
    </source>
</evidence>
<gene>
    <name evidence="8" type="ORF">QVD17_05909</name>
</gene>
<keyword evidence="3" id="KW-0479">Metal-binding</keyword>